<evidence type="ECO:0000256" key="4">
    <source>
        <dbReference type="ARBA" id="ARBA00022989"/>
    </source>
</evidence>
<dbReference type="GO" id="GO:0005886">
    <property type="term" value="C:plasma membrane"/>
    <property type="evidence" value="ECO:0007669"/>
    <property type="project" value="UniProtKB-SubCell"/>
</dbReference>
<evidence type="ECO:0000256" key="2">
    <source>
        <dbReference type="ARBA" id="ARBA00022475"/>
    </source>
</evidence>
<feature type="transmembrane region" description="Helical" evidence="7">
    <location>
        <begin position="188"/>
        <end position="207"/>
    </location>
</feature>
<protein>
    <submittedName>
        <fullName evidence="8">APC family permease</fullName>
    </submittedName>
</protein>
<proteinExistence type="predicted"/>
<evidence type="ECO:0000256" key="5">
    <source>
        <dbReference type="ARBA" id="ARBA00023136"/>
    </source>
</evidence>
<evidence type="ECO:0000256" key="3">
    <source>
        <dbReference type="ARBA" id="ARBA00022692"/>
    </source>
</evidence>
<feature type="transmembrane region" description="Helical" evidence="7">
    <location>
        <begin position="227"/>
        <end position="246"/>
    </location>
</feature>
<feature type="transmembrane region" description="Helical" evidence="7">
    <location>
        <begin position="51"/>
        <end position="76"/>
    </location>
</feature>
<feature type="transmembrane region" description="Helical" evidence="7">
    <location>
        <begin position="128"/>
        <end position="150"/>
    </location>
</feature>
<feature type="transmembrane region" description="Helical" evidence="7">
    <location>
        <begin position="434"/>
        <end position="458"/>
    </location>
</feature>
<organism evidence="8 9">
    <name type="scientific">Gordonia terrae</name>
    <dbReference type="NCBI Taxonomy" id="2055"/>
    <lineage>
        <taxon>Bacteria</taxon>
        <taxon>Bacillati</taxon>
        <taxon>Actinomycetota</taxon>
        <taxon>Actinomycetes</taxon>
        <taxon>Mycobacteriales</taxon>
        <taxon>Gordoniaceae</taxon>
        <taxon>Gordonia</taxon>
    </lineage>
</organism>
<feature type="transmembrane region" description="Helical" evidence="7">
    <location>
        <begin position="267"/>
        <end position="289"/>
    </location>
</feature>
<dbReference type="Pfam" id="PF13520">
    <property type="entry name" value="AA_permease_2"/>
    <property type="match status" value="1"/>
</dbReference>
<evidence type="ECO:0000256" key="6">
    <source>
        <dbReference type="SAM" id="MobiDB-lite"/>
    </source>
</evidence>
<dbReference type="AlphaFoldDB" id="A0AAD0NUI9"/>
<accession>A0AAD0NUI9</accession>
<keyword evidence="4 7" id="KW-1133">Transmembrane helix</keyword>
<dbReference type="PANTHER" id="PTHR42770:SF16">
    <property type="entry name" value="AMINO ACID PERMEASE"/>
    <property type="match status" value="1"/>
</dbReference>
<feature type="transmembrane region" description="Helical" evidence="7">
    <location>
        <begin position="82"/>
        <end position="101"/>
    </location>
</feature>
<feature type="region of interest" description="Disordered" evidence="6">
    <location>
        <begin position="503"/>
        <end position="522"/>
    </location>
</feature>
<dbReference type="Proteomes" id="UP000247118">
    <property type="component" value="Chromosome"/>
</dbReference>
<evidence type="ECO:0000313" key="9">
    <source>
        <dbReference type="Proteomes" id="UP000247118"/>
    </source>
</evidence>
<dbReference type="EMBL" id="CP029604">
    <property type="protein sequence ID" value="AWO82926.1"/>
    <property type="molecule type" value="Genomic_DNA"/>
</dbReference>
<dbReference type="Gene3D" id="1.20.1740.10">
    <property type="entry name" value="Amino acid/polyamine transporter I"/>
    <property type="match status" value="1"/>
</dbReference>
<dbReference type="GO" id="GO:0022857">
    <property type="term" value="F:transmembrane transporter activity"/>
    <property type="evidence" value="ECO:0007669"/>
    <property type="project" value="InterPro"/>
</dbReference>
<sequence>MDNTNHPARLAPTSSTRDLTVTEASNLPGASAAGPTASETRLSGNLGATSLVLSVLAFSAPIVTVSGYIAFAIGFVGEAAPLAWVVATVSLAIFAVGYTTMTRHIRRPGAFYAYISLGLGKTPGVGGAYLATVSYMLITVGIFTFSGTMMSAAIEALGGPSIPWWACTIVGWILIATLGHFQIELSAKVLGTVMVLEVILVAVFNVFVIAKGGDSGLSAAPLDPTKFFNAGTGLALLFAFGNFIGFEATALYRDEVRDPARTVPRATYLAVVLIGGFYAVSAYSMIIAYGPTATDVANSEPTTMFDNAMATYVSPSLANITLVLVATSGLASTLSTHNIVARYVQNLSADHALPALLARVHPTHKSPYRASAASAAIVGVLLILAGVTIPDETIIIGTGSGLGTAGVLTLMAVVSFAVFRYFSRTGRPAGESVWRVTTAPLIALTILGAVVFFAIIRFDLLVGGEPGEKLWLLIFPIAFFAAGSAVAQYMKRNRPDRYALLGRAEGDDADTDPTNDNATPVR</sequence>
<keyword evidence="2" id="KW-1003">Cell membrane</keyword>
<evidence type="ECO:0000256" key="7">
    <source>
        <dbReference type="SAM" id="Phobius"/>
    </source>
</evidence>
<evidence type="ECO:0000313" key="8">
    <source>
        <dbReference type="EMBL" id="AWO82926.1"/>
    </source>
</evidence>
<dbReference type="InterPro" id="IPR002293">
    <property type="entry name" value="AA/rel_permease1"/>
</dbReference>
<name>A0AAD0NUI9_9ACTN</name>
<dbReference type="InterPro" id="IPR050367">
    <property type="entry name" value="APC_superfamily"/>
</dbReference>
<feature type="transmembrane region" description="Helical" evidence="7">
    <location>
        <begin position="368"/>
        <end position="389"/>
    </location>
</feature>
<gene>
    <name evidence="8" type="ORF">DLJ61_04675</name>
</gene>
<feature type="transmembrane region" description="Helical" evidence="7">
    <location>
        <begin position="162"/>
        <end position="181"/>
    </location>
</feature>
<feature type="transmembrane region" description="Helical" evidence="7">
    <location>
        <begin position="470"/>
        <end position="490"/>
    </location>
</feature>
<comment type="subcellular location">
    <subcellularLocation>
        <location evidence="1">Cell membrane</location>
        <topology evidence="1">Multi-pass membrane protein</topology>
    </subcellularLocation>
</comment>
<evidence type="ECO:0000256" key="1">
    <source>
        <dbReference type="ARBA" id="ARBA00004651"/>
    </source>
</evidence>
<feature type="transmembrane region" description="Helical" evidence="7">
    <location>
        <begin position="401"/>
        <end position="422"/>
    </location>
</feature>
<dbReference type="PIRSF" id="PIRSF006060">
    <property type="entry name" value="AA_transporter"/>
    <property type="match status" value="1"/>
</dbReference>
<feature type="transmembrane region" description="Helical" evidence="7">
    <location>
        <begin position="309"/>
        <end position="332"/>
    </location>
</feature>
<keyword evidence="3 7" id="KW-0812">Transmembrane</keyword>
<dbReference type="PANTHER" id="PTHR42770">
    <property type="entry name" value="AMINO ACID TRANSPORTER-RELATED"/>
    <property type="match status" value="1"/>
</dbReference>
<reference evidence="8 9" key="1">
    <citation type="submission" date="2018-05" db="EMBL/GenBank/DDBJ databases">
        <title>Complete genome sequence of Gordonia terrae NRRL B-16283.</title>
        <authorList>
            <person name="Garlena R.A."/>
            <person name="Russell D.A."/>
            <person name="Hatfull G.F."/>
        </authorList>
    </citation>
    <scope>NUCLEOTIDE SEQUENCE [LARGE SCALE GENOMIC DNA]</scope>
    <source>
        <strain evidence="8 9">NRRL B-16283</strain>
    </source>
</reference>
<keyword evidence="5 7" id="KW-0472">Membrane</keyword>